<dbReference type="AlphaFoldDB" id="A0AAW1N5Y6"/>
<evidence type="ECO:0000313" key="2">
    <source>
        <dbReference type="Proteomes" id="UP001443914"/>
    </source>
</evidence>
<protein>
    <submittedName>
        <fullName evidence="1">Uncharacterized protein</fullName>
    </submittedName>
</protein>
<proteinExistence type="predicted"/>
<reference evidence="1" key="1">
    <citation type="submission" date="2024-03" db="EMBL/GenBank/DDBJ databases">
        <title>WGS assembly of Saponaria officinalis var. Norfolk2.</title>
        <authorList>
            <person name="Jenkins J."/>
            <person name="Shu S."/>
            <person name="Grimwood J."/>
            <person name="Barry K."/>
            <person name="Goodstein D."/>
            <person name="Schmutz J."/>
            <person name="Leebens-Mack J."/>
            <person name="Osbourn A."/>
        </authorList>
    </citation>
    <scope>NUCLEOTIDE SEQUENCE [LARGE SCALE GENOMIC DNA]</scope>
    <source>
        <strain evidence="1">JIC</strain>
    </source>
</reference>
<keyword evidence="2" id="KW-1185">Reference proteome</keyword>
<dbReference type="Proteomes" id="UP001443914">
    <property type="component" value="Unassembled WGS sequence"/>
</dbReference>
<name>A0AAW1N5Y6_SAPOF</name>
<comment type="caution">
    <text evidence="1">The sequence shown here is derived from an EMBL/GenBank/DDBJ whole genome shotgun (WGS) entry which is preliminary data.</text>
</comment>
<evidence type="ECO:0000313" key="1">
    <source>
        <dbReference type="EMBL" id="KAK9755925.1"/>
    </source>
</evidence>
<organism evidence="1 2">
    <name type="scientific">Saponaria officinalis</name>
    <name type="common">Common soapwort</name>
    <name type="synonym">Lychnis saponaria</name>
    <dbReference type="NCBI Taxonomy" id="3572"/>
    <lineage>
        <taxon>Eukaryota</taxon>
        <taxon>Viridiplantae</taxon>
        <taxon>Streptophyta</taxon>
        <taxon>Embryophyta</taxon>
        <taxon>Tracheophyta</taxon>
        <taxon>Spermatophyta</taxon>
        <taxon>Magnoliopsida</taxon>
        <taxon>eudicotyledons</taxon>
        <taxon>Gunneridae</taxon>
        <taxon>Pentapetalae</taxon>
        <taxon>Caryophyllales</taxon>
        <taxon>Caryophyllaceae</taxon>
        <taxon>Caryophylleae</taxon>
        <taxon>Saponaria</taxon>
    </lineage>
</organism>
<dbReference type="EMBL" id="JBDFQZ010000001">
    <property type="protein sequence ID" value="KAK9755925.1"/>
    <property type="molecule type" value="Genomic_DNA"/>
</dbReference>
<sequence length="104" mass="12084">MIQIDKIKKINRSSQRLHGLHHEGGARFPATHAQNRVSVSGDARTEVGFYFRRLTRERCIIWRLTHKRYRGDLGPITRDGPVRCTEKKAETETYLALIPLLEED</sequence>
<gene>
    <name evidence="1" type="ORF">RND81_01G059700</name>
</gene>
<accession>A0AAW1N5Y6</accession>